<dbReference type="EMBL" id="MT630705">
    <property type="protein sequence ID" value="QNO42078.1"/>
    <property type="molecule type" value="Genomic_DNA"/>
</dbReference>
<protein>
    <submittedName>
        <fullName evidence="4">Uncharacterized protein</fullName>
    </submittedName>
</protein>
<evidence type="ECO:0000313" key="2">
    <source>
        <dbReference type="EMBL" id="QNO42078.1"/>
    </source>
</evidence>
<organism evidence="4">
    <name type="scientific">Candidatus Methanogaster sp. ANME-2c ERB4</name>
    <dbReference type="NCBI Taxonomy" id="2759911"/>
    <lineage>
        <taxon>Archaea</taxon>
        <taxon>Methanobacteriati</taxon>
        <taxon>Methanobacteriota</taxon>
        <taxon>Stenosarchaea group</taxon>
        <taxon>Methanomicrobia</taxon>
        <taxon>Methanosarcinales</taxon>
        <taxon>ANME-2 cluster</taxon>
        <taxon>Candidatus Methanogasteraceae</taxon>
        <taxon>Candidatus Methanogaster</taxon>
    </lineage>
</organism>
<evidence type="ECO:0000313" key="1">
    <source>
        <dbReference type="EMBL" id="QNO41490.1"/>
    </source>
</evidence>
<proteinExistence type="predicted"/>
<dbReference type="EMBL" id="MT630646">
    <property type="protein sequence ID" value="QNO41490.1"/>
    <property type="molecule type" value="Genomic_DNA"/>
</dbReference>
<reference evidence="4" key="1">
    <citation type="submission" date="2020-06" db="EMBL/GenBank/DDBJ databases">
        <title>Unique genomic features of the anaerobic methanotrophic archaea.</title>
        <authorList>
            <person name="Chadwick G.L."/>
            <person name="Skennerton C.T."/>
            <person name="Laso-Perez R."/>
            <person name="Leu A.O."/>
            <person name="Speth D.R."/>
            <person name="Yu H."/>
            <person name="Morgan-Lang C."/>
            <person name="Hatzenpichler R."/>
            <person name="Goudeau D."/>
            <person name="Malmstrom R."/>
            <person name="Brazelton W.J."/>
            <person name="Woyke T."/>
            <person name="Hallam S.J."/>
            <person name="Tyson G.W."/>
            <person name="Wegener G."/>
            <person name="Boetius A."/>
            <person name="Orphan V."/>
        </authorList>
    </citation>
    <scope>NUCLEOTIDE SEQUENCE</scope>
</reference>
<dbReference type="EMBL" id="MT630754">
    <property type="protein sequence ID" value="QNO42652.1"/>
    <property type="molecule type" value="Genomic_DNA"/>
</dbReference>
<name>A0A7G9YJQ9_9EURY</name>
<evidence type="ECO:0000313" key="4">
    <source>
        <dbReference type="EMBL" id="QNO48243.1"/>
    </source>
</evidence>
<accession>A0A7G9YJQ9</accession>
<gene>
    <name evidence="4" type="ORF">BHCKGNAA_00028</name>
    <name evidence="3" type="ORF">LNAFDGMD_00013</name>
    <name evidence="2" type="ORF">NOEFNAIN_00009</name>
    <name evidence="1" type="ORF">PCHDJDJP_00013</name>
</gene>
<dbReference type="EMBL" id="MT631315">
    <property type="protein sequence ID" value="QNO48243.1"/>
    <property type="molecule type" value="Genomic_DNA"/>
</dbReference>
<sequence>MASFTREVAYRIFARELSDTTVALERDPDDAYAPQYVLTPTGAKVNRVFVIGTLTEKEDIGTDTEYWRARISDPTGAFFMYAGQYQPDATRALTDASVPEFLAVVGKVSVYTTEDGRVMTSIRPETISAVDALVRDRWVLETSRQTLDRIKELEEGSCENLSMIEENYSTDLEQYRQMVASALESMQ</sequence>
<evidence type="ECO:0000313" key="3">
    <source>
        <dbReference type="EMBL" id="QNO42652.1"/>
    </source>
</evidence>
<dbReference type="AlphaFoldDB" id="A0A7G9YJQ9"/>